<accession>A0A1W0W9T7</accession>
<proteinExistence type="predicted"/>
<evidence type="ECO:0000313" key="4">
    <source>
        <dbReference type="EMBL" id="OQV11940.1"/>
    </source>
</evidence>
<keyword evidence="2 3" id="KW-0802">TPR repeat</keyword>
<sequence length="385" mass="43880">MEESLSMEIPGSAVSITGPRTTKHLVEHLQGLPGSAAGLNIHPVTTALIGRLALYVQRDDSVAGAHLHLLDLLLLPSLSWTTCRCDLYFEKSIKEFLADLFKRWQNIVTRNEKYEDWTSTLIKLKTIFHQYKNTVLNFHSSDDPVCRLRFGLLLSQRSRGSEMELEGALAVSRTPFQNDEQVAYEYKTQSFYKEAIFQFESGDDMRASGDRTVLEDWILNRLHSCCGRDLHAFVRLGSAHLKLGQIFLKKALTKFEGDQYEVEVTRDAALAEKEKNKGNEFYKKGDYPNALKHYSEAIKRNPSHVKAHIRKASILLAMKQPSKAAHSYEKALQLDPDNQEAREGLVKVTLENQTNPEEAWRPTMEDPEIQDIFGDPAMRIILEQM</sequence>
<feature type="repeat" description="TPR" evidence="3">
    <location>
        <begin position="271"/>
        <end position="304"/>
    </location>
</feature>
<dbReference type="InterPro" id="IPR019734">
    <property type="entry name" value="TPR_rpt"/>
</dbReference>
<feature type="repeat" description="TPR" evidence="3">
    <location>
        <begin position="305"/>
        <end position="338"/>
    </location>
</feature>
<dbReference type="GO" id="GO:0051879">
    <property type="term" value="F:Hsp90 protein binding"/>
    <property type="evidence" value="ECO:0007669"/>
    <property type="project" value="TreeGrafter"/>
</dbReference>
<dbReference type="OrthoDB" id="2423701at2759"/>
<dbReference type="AlphaFoldDB" id="A0A1W0W9T7"/>
<dbReference type="EMBL" id="MTYJ01000158">
    <property type="protein sequence ID" value="OQV11940.1"/>
    <property type="molecule type" value="Genomic_DNA"/>
</dbReference>
<dbReference type="Gene3D" id="1.10.260.100">
    <property type="match status" value="1"/>
</dbReference>
<keyword evidence="5" id="KW-1185">Reference proteome</keyword>
<dbReference type="PANTHER" id="PTHR22904">
    <property type="entry name" value="TPR REPEAT CONTAINING PROTEIN"/>
    <property type="match status" value="1"/>
</dbReference>
<evidence type="ECO:0000256" key="3">
    <source>
        <dbReference type="PROSITE-ProRule" id="PRU00339"/>
    </source>
</evidence>
<gene>
    <name evidence="4" type="ORF">BV898_13816</name>
</gene>
<keyword evidence="1" id="KW-0677">Repeat</keyword>
<evidence type="ECO:0000313" key="5">
    <source>
        <dbReference type="Proteomes" id="UP000192578"/>
    </source>
</evidence>
<name>A0A1W0W9T7_HYPEX</name>
<evidence type="ECO:0000256" key="2">
    <source>
        <dbReference type="ARBA" id="ARBA00022803"/>
    </source>
</evidence>
<dbReference type="PANTHER" id="PTHR22904:SF523">
    <property type="entry name" value="STRESS-INDUCED-PHOSPHOPROTEIN 1"/>
    <property type="match status" value="1"/>
</dbReference>
<dbReference type="SUPFAM" id="SSF48452">
    <property type="entry name" value="TPR-like"/>
    <property type="match status" value="1"/>
</dbReference>
<dbReference type="PROSITE" id="PS50005">
    <property type="entry name" value="TPR"/>
    <property type="match status" value="2"/>
</dbReference>
<reference evidence="5" key="1">
    <citation type="submission" date="2017-01" db="EMBL/GenBank/DDBJ databases">
        <title>Comparative genomics of anhydrobiosis in the tardigrade Hypsibius dujardini.</title>
        <authorList>
            <person name="Yoshida Y."/>
            <person name="Koutsovoulos G."/>
            <person name="Laetsch D."/>
            <person name="Stevens L."/>
            <person name="Kumar S."/>
            <person name="Horikawa D."/>
            <person name="Ishino K."/>
            <person name="Komine S."/>
            <person name="Tomita M."/>
            <person name="Blaxter M."/>
            <person name="Arakawa K."/>
        </authorList>
    </citation>
    <scope>NUCLEOTIDE SEQUENCE [LARGE SCALE GENOMIC DNA]</scope>
    <source>
        <strain evidence="5">Z151</strain>
    </source>
</reference>
<comment type="caution">
    <text evidence="4">The sequence shown here is derived from an EMBL/GenBank/DDBJ whole genome shotgun (WGS) entry which is preliminary data.</text>
</comment>
<dbReference type="Pfam" id="PF13432">
    <property type="entry name" value="TPR_16"/>
    <property type="match status" value="1"/>
</dbReference>
<dbReference type="InterPro" id="IPR011990">
    <property type="entry name" value="TPR-like_helical_dom_sf"/>
</dbReference>
<organism evidence="4 5">
    <name type="scientific">Hypsibius exemplaris</name>
    <name type="common">Freshwater tardigrade</name>
    <dbReference type="NCBI Taxonomy" id="2072580"/>
    <lineage>
        <taxon>Eukaryota</taxon>
        <taxon>Metazoa</taxon>
        <taxon>Ecdysozoa</taxon>
        <taxon>Tardigrada</taxon>
        <taxon>Eutardigrada</taxon>
        <taxon>Parachela</taxon>
        <taxon>Hypsibioidea</taxon>
        <taxon>Hypsibiidae</taxon>
        <taxon>Hypsibius</taxon>
    </lineage>
</organism>
<protein>
    <submittedName>
        <fullName evidence="4">Stress-induced-phosphoprotein 1</fullName>
    </submittedName>
</protein>
<evidence type="ECO:0000256" key="1">
    <source>
        <dbReference type="ARBA" id="ARBA00022737"/>
    </source>
</evidence>
<dbReference type="Proteomes" id="UP000192578">
    <property type="component" value="Unassembled WGS sequence"/>
</dbReference>
<dbReference type="SMART" id="SM00028">
    <property type="entry name" value="TPR"/>
    <property type="match status" value="2"/>
</dbReference>
<dbReference type="Gene3D" id="1.25.40.10">
    <property type="entry name" value="Tetratricopeptide repeat domain"/>
    <property type="match status" value="1"/>
</dbReference>